<evidence type="ECO:0000313" key="2">
    <source>
        <dbReference type="Proteomes" id="UP000680304"/>
    </source>
</evidence>
<evidence type="ECO:0000313" key="1">
    <source>
        <dbReference type="EMBL" id="GIQ63266.1"/>
    </source>
</evidence>
<dbReference type="RefSeq" id="WP_213528499.1">
    <property type="nucleotide sequence ID" value="NZ_BOVJ01000059.1"/>
</dbReference>
<reference evidence="1 2" key="1">
    <citation type="submission" date="2021-04" db="EMBL/GenBank/DDBJ databases">
        <title>Draft genome sequence of Paenibacillus cisolokensis, LC2-13A.</title>
        <authorList>
            <person name="Uke A."/>
            <person name="Chhe C."/>
            <person name="Baramee S."/>
            <person name="Kosugi A."/>
        </authorList>
    </citation>
    <scope>NUCLEOTIDE SEQUENCE [LARGE SCALE GENOMIC DNA]</scope>
    <source>
        <strain evidence="1 2">LC2-13A</strain>
    </source>
</reference>
<keyword evidence="2" id="KW-1185">Reference proteome</keyword>
<gene>
    <name evidence="1" type="ORF">PACILC2_18340</name>
</gene>
<dbReference type="EMBL" id="BOVJ01000059">
    <property type="protein sequence ID" value="GIQ63266.1"/>
    <property type="molecule type" value="Genomic_DNA"/>
</dbReference>
<accession>A0ABQ4N523</accession>
<dbReference type="Proteomes" id="UP000680304">
    <property type="component" value="Unassembled WGS sequence"/>
</dbReference>
<name>A0ABQ4N523_9BACL</name>
<sequence>MDACWFIESKPAVSGQNADDTSFIGGRPRIPAGVDLPQCRLCGADLTFFYQVAFPAGHVWQSLSMAVFACTSCAHEEYLIPEMLTGVLAGADIPQGFLTQYQRNFRIVVFETRSGEQRMDYTPKIRFNRLELVPSKKTAAKRNKLGGKPNWLLDDESPATYASSVPMKFLMQWIEPPRFDLEDDAPAQIRLGLRGKPEPSRHRYYELFLGNQLYFFGTEAGHEPLVYVITQI</sequence>
<organism evidence="1 2">
    <name type="scientific">Paenibacillus cisolokensis</name>
    <dbReference type="NCBI Taxonomy" id="1658519"/>
    <lineage>
        <taxon>Bacteria</taxon>
        <taxon>Bacillati</taxon>
        <taxon>Bacillota</taxon>
        <taxon>Bacilli</taxon>
        <taxon>Bacillales</taxon>
        <taxon>Paenibacillaceae</taxon>
        <taxon>Paenibacillus</taxon>
    </lineage>
</organism>
<proteinExistence type="predicted"/>
<protein>
    <submittedName>
        <fullName evidence="1">Uncharacterized protein</fullName>
    </submittedName>
</protein>
<comment type="caution">
    <text evidence="1">The sequence shown here is derived from an EMBL/GenBank/DDBJ whole genome shotgun (WGS) entry which is preliminary data.</text>
</comment>